<evidence type="ECO:0000313" key="1">
    <source>
        <dbReference type="EMBL" id="KAF7577407.1"/>
    </source>
</evidence>
<dbReference type="EMBL" id="NQIK02000001">
    <property type="protein sequence ID" value="KAF7577407.1"/>
    <property type="molecule type" value="Genomic_DNA"/>
</dbReference>
<accession>A0A2W1FNY5</accession>
<reference evidence="4" key="4">
    <citation type="journal article" date="2022" name="Microb. Genom.">
        <title>A global pangenome for the wheat fungal pathogen Pyrenophora tritici-repentis and prediction of effector protein structural homology.</title>
        <authorList>
            <person name="Moolhuijzen P.M."/>
            <person name="See P.T."/>
            <person name="Shi G."/>
            <person name="Powell H.R."/>
            <person name="Cockram J."/>
            <person name="Jorgensen L.N."/>
            <person name="Benslimane H."/>
            <person name="Strelkov S.E."/>
            <person name="Turner J."/>
            <person name="Liu Z."/>
            <person name="Moffat C.S."/>
        </authorList>
    </citation>
    <scope>NUCLEOTIDE SEQUENCE [LARGE SCALE GENOMIC DNA]</scope>
</reference>
<gene>
    <name evidence="2" type="ORF">Ptr86124_007261</name>
    <name evidence="1" type="ORF">PtrM4_016470</name>
</gene>
<comment type="caution">
    <text evidence="1">The sequence shown here is derived from an EMBL/GenBank/DDBJ whole genome shotgun (WGS) entry which is preliminary data.</text>
</comment>
<dbReference type="EMBL" id="NRDI02000009">
    <property type="protein sequence ID" value="KAI1513359.1"/>
    <property type="molecule type" value="Genomic_DNA"/>
</dbReference>
<dbReference type="AlphaFoldDB" id="A0A2W1FNY5"/>
<dbReference type="Proteomes" id="UP000245464">
    <property type="component" value="Chromosome 1"/>
</dbReference>
<keyword evidence="4" id="KW-1185">Reference proteome</keyword>
<reference evidence="2" key="3">
    <citation type="journal article" date="2022" name="bioRxiv">
        <title>A global pangenome for the wheat fungal pathogen Pyrenophora tritici-repentis and prediction of effector protein structural homology.</title>
        <authorList>
            <person name="Moolhuijzen P."/>
            <person name="See P.T."/>
            <person name="Shi G."/>
            <person name="Powell H.R."/>
            <person name="Cockram J."/>
            <person name="Jorgensen L.N."/>
            <person name="Benslimane H."/>
            <person name="Strelkov S.E."/>
            <person name="Turner J."/>
            <person name="Liu Z."/>
            <person name="Moffat C.S."/>
        </authorList>
    </citation>
    <scope>NUCLEOTIDE SEQUENCE</scope>
    <source>
        <strain evidence="2">86-124</strain>
    </source>
</reference>
<organism evidence="1 3">
    <name type="scientific">Pyrenophora tritici-repentis</name>
    <dbReference type="NCBI Taxonomy" id="45151"/>
    <lineage>
        <taxon>Eukaryota</taxon>
        <taxon>Fungi</taxon>
        <taxon>Dikarya</taxon>
        <taxon>Ascomycota</taxon>
        <taxon>Pezizomycotina</taxon>
        <taxon>Dothideomycetes</taxon>
        <taxon>Pleosporomycetidae</taxon>
        <taxon>Pleosporales</taxon>
        <taxon>Pleosporineae</taxon>
        <taxon>Pleosporaceae</taxon>
        <taxon>Pyrenophora</taxon>
    </lineage>
</organism>
<dbReference type="Proteomes" id="UP000249757">
    <property type="component" value="Unassembled WGS sequence"/>
</dbReference>
<protein>
    <submittedName>
        <fullName evidence="1">Uncharacterized protein</fullName>
    </submittedName>
</protein>
<sequence length="273" mass="30571">MIYCIIKGIQDLTFGATRKTSTDSTAAVKGGDSTNVGITTNSSSFLDLPHDIRRMVYDILPEPTFHNLSFPGGYMACSDYTQVSNLRQTSQYLNQEAGVYLDIQRAILLSRSDLVIAVKPTPGITSTGSIPAHLDNNDLTLNLLNRLLTVLSEAQNPNITDYTTATTALDRLTFSYLEELLLLLVYYLNKNNGLSLGLAELTEDLKAALSNMLLQLRQNAKVQIRWYVDRDDLDTRFHTWANTQFLPRHARDHCKNLDYQMVVMVKDEATVTG</sequence>
<name>A0A2W1FNY5_9PLEO</name>
<reference evidence="1 3" key="1">
    <citation type="journal article" date="2018" name="BMC Genomics">
        <title>Comparative genomics of the wheat fungal pathogen Pyrenophora tritici-repentis reveals chromosomal variations and genome plasticity.</title>
        <authorList>
            <person name="Moolhuijzen P."/>
            <person name="See P.T."/>
            <person name="Hane J.K."/>
            <person name="Shi G."/>
            <person name="Liu Z."/>
            <person name="Oliver R.P."/>
            <person name="Moffat C.S."/>
        </authorList>
    </citation>
    <scope>NUCLEOTIDE SEQUENCE [LARGE SCALE GENOMIC DNA]</scope>
    <source>
        <strain evidence="1">M4</strain>
    </source>
</reference>
<reference evidence="2" key="2">
    <citation type="submission" date="2021-05" db="EMBL/GenBank/DDBJ databases">
        <authorList>
            <person name="Moolhuijzen P.M."/>
            <person name="Moffat C.S."/>
        </authorList>
    </citation>
    <scope>NUCLEOTIDE SEQUENCE</scope>
    <source>
        <strain evidence="2">86-124</strain>
    </source>
</reference>
<evidence type="ECO:0000313" key="3">
    <source>
        <dbReference type="Proteomes" id="UP000245464"/>
    </source>
</evidence>
<evidence type="ECO:0000313" key="4">
    <source>
        <dbReference type="Proteomes" id="UP000249757"/>
    </source>
</evidence>
<evidence type="ECO:0000313" key="2">
    <source>
        <dbReference type="EMBL" id="KAI1513359.1"/>
    </source>
</evidence>
<proteinExistence type="predicted"/>